<feature type="signal peptide" evidence="1">
    <location>
        <begin position="1"/>
        <end position="27"/>
    </location>
</feature>
<feature type="chain" id="PRO_5037394032" evidence="1">
    <location>
        <begin position="28"/>
        <end position="147"/>
    </location>
</feature>
<accession>A0A939NK96</accession>
<protein>
    <submittedName>
        <fullName evidence="2">Uncharacterized protein</fullName>
    </submittedName>
</protein>
<sequence length="147" mass="15727">MHHREAADMRKTLLTGLLAVVAANVVAADGGAPLRGGVCIGPFRGADSVVHCEHIGKVTIRQIYERAFGSFTCRTTRTQPATLCWLSRSRRDEGESVADAVCRAALDALASRAGVGMAGTARMATHPRHVVRRPDRVDSLLARVVAQ</sequence>
<dbReference type="AlphaFoldDB" id="A0A939NK96"/>
<comment type="caution">
    <text evidence="2">The sequence shown here is derived from an EMBL/GenBank/DDBJ whole genome shotgun (WGS) entry which is preliminary data.</text>
</comment>
<name>A0A939NK96_SERMA</name>
<evidence type="ECO:0000256" key="1">
    <source>
        <dbReference type="SAM" id="SignalP"/>
    </source>
</evidence>
<evidence type="ECO:0000313" key="2">
    <source>
        <dbReference type="EMBL" id="MBO2007064.1"/>
    </source>
</evidence>
<reference evidence="2" key="1">
    <citation type="submission" date="2021-03" db="EMBL/GenBank/DDBJ databases">
        <title>Molecular epidemiology and mechanisms of colistin and carbapenem resistance in Enterobacteriaceae from clinical isolates, the environment and porcine samples in Pretoria, South Africa.</title>
        <authorList>
            <person name="Bogoshi D."/>
            <person name="Mbelle N.M."/>
            <person name="Naidoo V."/>
            <person name="Osei Sekyere J."/>
        </authorList>
    </citation>
    <scope>NUCLEOTIDE SEQUENCE</scope>
    <source>
        <strain evidence="2">C080</strain>
    </source>
</reference>
<keyword evidence="1" id="KW-0732">Signal</keyword>
<dbReference type="EMBL" id="JAGETR010000097">
    <property type="protein sequence ID" value="MBO2007064.1"/>
    <property type="molecule type" value="Genomic_DNA"/>
</dbReference>
<organism evidence="2">
    <name type="scientific">Serratia marcescens</name>
    <dbReference type="NCBI Taxonomy" id="615"/>
    <lineage>
        <taxon>Bacteria</taxon>
        <taxon>Pseudomonadati</taxon>
        <taxon>Pseudomonadota</taxon>
        <taxon>Gammaproteobacteria</taxon>
        <taxon>Enterobacterales</taxon>
        <taxon>Yersiniaceae</taxon>
        <taxon>Serratia</taxon>
    </lineage>
</organism>
<gene>
    <name evidence="2" type="ORF">J4732_15250</name>
</gene>
<proteinExistence type="predicted"/>